<evidence type="ECO:0000313" key="2">
    <source>
        <dbReference type="Proteomes" id="UP000248688"/>
    </source>
</evidence>
<dbReference type="OrthoDB" id="1062680at2"/>
<dbReference type="RefSeq" id="WP_112782653.1">
    <property type="nucleotide sequence ID" value="NZ_CP030041.1"/>
</dbReference>
<reference evidence="1 2" key="1">
    <citation type="submission" date="2018-06" db="EMBL/GenBank/DDBJ databases">
        <title>Echinicola strongylocentroti sp. nov., isolated from a sea urchin Strongylocentrotus intermedius.</title>
        <authorList>
            <person name="Bae S.S."/>
        </authorList>
    </citation>
    <scope>NUCLEOTIDE SEQUENCE [LARGE SCALE GENOMIC DNA]</scope>
    <source>
        <strain evidence="1 2">MEBiC08714</strain>
    </source>
</reference>
<dbReference type="InterPro" id="IPR025345">
    <property type="entry name" value="DUF4249"/>
</dbReference>
<dbReference type="PROSITE" id="PS51257">
    <property type="entry name" value="PROKAR_LIPOPROTEIN"/>
    <property type="match status" value="1"/>
</dbReference>
<dbReference type="KEGG" id="est:DN752_03260"/>
<keyword evidence="2" id="KW-1185">Reference proteome</keyword>
<evidence type="ECO:0000313" key="1">
    <source>
        <dbReference type="EMBL" id="AWW29237.1"/>
    </source>
</evidence>
<proteinExistence type="predicted"/>
<gene>
    <name evidence="1" type="ORF">DN752_03260</name>
</gene>
<organism evidence="1 2">
    <name type="scientific">Echinicola strongylocentroti</name>
    <dbReference type="NCBI Taxonomy" id="1795355"/>
    <lineage>
        <taxon>Bacteria</taxon>
        <taxon>Pseudomonadati</taxon>
        <taxon>Bacteroidota</taxon>
        <taxon>Cytophagia</taxon>
        <taxon>Cytophagales</taxon>
        <taxon>Cyclobacteriaceae</taxon>
        <taxon>Echinicola</taxon>
    </lineage>
</organism>
<dbReference type="Pfam" id="PF14054">
    <property type="entry name" value="DUF4249"/>
    <property type="match status" value="1"/>
</dbReference>
<dbReference type="EMBL" id="CP030041">
    <property type="protein sequence ID" value="AWW29237.1"/>
    <property type="molecule type" value="Genomic_DNA"/>
</dbReference>
<sequence length="389" mass="43702">MKPKPILYSLIINCLFFLGCREPYDPEINTEDIGILVVEGHIETNGIPTKVNLSTTGSLNDYLSPFLAVSHAQVSIESQSGDTYPLPHIEAGTYSATYSLSNDDQYRLNIEVPGQGVYQSEWLTPLISPAIEDVGIKRKGEDRSDAEVYISTHGNEEVRFFTWEYEETWIFNPELITYLKFDQALDSVVYRDLSTERIDRCWRTELSNTINVASSAEFQDEYIYEKVIQTVPFGSEKFTQQYSIIVHQRAITQEAFTFYETLDKNTNDMGDIFSPLPSNLNTNIHYQGTGNQKAIGMVTAGASTSKRIFLDRLDIGYWVVSNPFYAGCALTNDTISVAEAPARFSSAGLVPVQVVENPLGGILGYRAGSRRCTDCTLRGTNLQPDYWEK</sequence>
<name>A0A2Z4IEY6_9BACT</name>
<protein>
    <submittedName>
        <fullName evidence="1">DUF4249 domain-containing protein</fullName>
    </submittedName>
</protein>
<accession>A0A2Z4IEY6</accession>
<dbReference type="AlphaFoldDB" id="A0A2Z4IEY6"/>
<dbReference type="Proteomes" id="UP000248688">
    <property type="component" value="Chromosome"/>
</dbReference>